<sequence>MAAKKGGRQNNNIKNSCNSNDGNGRSGGGGPAPFLTKTYQIVEAWETDEVISWAEKGRSFVVWKPVEFARDLLPAHFKHNNFSSFVRQLNTYGFRKVVPDRWEFANENFRRGEQRLLCEIRRRKAAPPLAPPAGKSNAGQHNPHPPSSTSNSGEVHSSSSTSSPPPPPPPQQQLLDLTNENEKLKKENNILSNEVAQAKQRCGELLGVLSTFVDVGKLDIGLLMQEKGLMEAAIWREEPMKKKGVEEEVGKKEEGLKLFGVLLKGFEGEESKKTRREKRGRCDEGGEMCGAGERPMKMGFEAPWMGTSTPVQQGSRKIYN</sequence>
<dbReference type="FunFam" id="1.10.10.10:FF:000037">
    <property type="entry name" value="Heat stress transcription factor B-4"/>
    <property type="match status" value="1"/>
</dbReference>
<evidence type="ECO:0000256" key="6">
    <source>
        <dbReference type="ARBA" id="ARBA00023125"/>
    </source>
</evidence>
<gene>
    <name evidence="14" type="primary">LOC103712507</name>
</gene>
<dbReference type="Pfam" id="PF00447">
    <property type="entry name" value="HSF_DNA-bind"/>
    <property type="match status" value="1"/>
</dbReference>
<dbReference type="InterPro" id="IPR036390">
    <property type="entry name" value="WH_DNA-bd_sf"/>
</dbReference>
<feature type="region of interest" description="Disordered" evidence="11">
    <location>
        <begin position="1"/>
        <end position="31"/>
    </location>
</feature>
<keyword evidence="7" id="KW-0804">Transcription</keyword>
<dbReference type="PANTHER" id="PTHR10015:SF285">
    <property type="entry name" value="HEAT STRESS TRANSCRIPTION FACTOR B-3"/>
    <property type="match status" value="1"/>
</dbReference>
<evidence type="ECO:0000256" key="9">
    <source>
        <dbReference type="RuleBase" id="RU004020"/>
    </source>
</evidence>
<evidence type="ECO:0000313" key="14">
    <source>
        <dbReference type="RefSeq" id="XP_008797267.1"/>
    </source>
</evidence>
<dbReference type="SMART" id="SM00415">
    <property type="entry name" value="HSF"/>
    <property type="match status" value="1"/>
</dbReference>
<keyword evidence="8" id="KW-0539">Nucleus</keyword>
<evidence type="ECO:0000256" key="3">
    <source>
        <dbReference type="ARBA" id="ARBA00022553"/>
    </source>
</evidence>
<evidence type="ECO:0000256" key="1">
    <source>
        <dbReference type="ARBA" id="ARBA00004123"/>
    </source>
</evidence>
<protein>
    <submittedName>
        <fullName evidence="14">Heat stress transcription factor B-1-like</fullName>
    </submittedName>
</protein>
<dbReference type="GeneID" id="103712507"/>
<dbReference type="InterPro" id="IPR000232">
    <property type="entry name" value="HSF_DNA-bd"/>
</dbReference>
<evidence type="ECO:0000259" key="12">
    <source>
        <dbReference type="PROSITE" id="PS00434"/>
    </source>
</evidence>
<comment type="subunit">
    <text evidence="2">Homotrimer.</text>
</comment>
<keyword evidence="4" id="KW-0805">Transcription regulation</keyword>
<feature type="coiled-coil region" evidence="10">
    <location>
        <begin position="174"/>
        <end position="201"/>
    </location>
</feature>
<keyword evidence="13" id="KW-1185">Reference proteome</keyword>
<feature type="region of interest" description="Disordered" evidence="11">
    <location>
        <begin position="127"/>
        <end position="174"/>
    </location>
</feature>
<feature type="domain" description="HSF-type DNA-binding" evidence="12">
    <location>
        <begin position="73"/>
        <end position="97"/>
    </location>
</feature>
<comment type="similarity">
    <text evidence="9">Belongs to the HSF family.</text>
</comment>
<dbReference type="Proteomes" id="UP000228380">
    <property type="component" value="Chromosome 15"/>
</dbReference>
<dbReference type="OrthoDB" id="60033at2759"/>
<evidence type="ECO:0000313" key="13">
    <source>
        <dbReference type="Proteomes" id="UP000228380"/>
    </source>
</evidence>
<dbReference type="PANTHER" id="PTHR10015">
    <property type="entry name" value="HEAT SHOCK TRANSCRIPTION FACTOR"/>
    <property type="match status" value="1"/>
</dbReference>
<reference evidence="14" key="2">
    <citation type="submission" date="2025-08" db="UniProtKB">
        <authorList>
            <consortium name="RefSeq"/>
        </authorList>
    </citation>
    <scope>IDENTIFICATION</scope>
    <source>
        <tissue evidence="14">Young leaves</tissue>
    </source>
</reference>
<evidence type="ECO:0000256" key="8">
    <source>
        <dbReference type="ARBA" id="ARBA00023242"/>
    </source>
</evidence>
<dbReference type="GO" id="GO:0003700">
    <property type="term" value="F:DNA-binding transcription factor activity"/>
    <property type="evidence" value="ECO:0007669"/>
    <property type="project" value="InterPro"/>
</dbReference>
<keyword evidence="6" id="KW-0238">DNA-binding</keyword>
<dbReference type="RefSeq" id="XP_008797267.1">
    <property type="nucleotide sequence ID" value="XM_008799045.4"/>
</dbReference>
<feature type="region of interest" description="Disordered" evidence="11">
    <location>
        <begin position="270"/>
        <end position="320"/>
    </location>
</feature>
<dbReference type="PROSITE" id="PS00434">
    <property type="entry name" value="HSF_DOMAIN"/>
    <property type="match status" value="1"/>
</dbReference>
<accession>A0A8B7CE14</accession>
<dbReference type="InterPro" id="IPR036388">
    <property type="entry name" value="WH-like_DNA-bd_sf"/>
</dbReference>
<dbReference type="SUPFAM" id="SSF46785">
    <property type="entry name" value="Winged helix' DNA-binding domain"/>
    <property type="match status" value="1"/>
</dbReference>
<dbReference type="GO" id="GO:0006357">
    <property type="term" value="P:regulation of transcription by RNA polymerase II"/>
    <property type="evidence" value="ECO:0007669"/>
    <property type="project" value="TreeGrafter"/>
</dbReference>
<dbReference type="AlphaFoldDB" id="A0A8B7CE14"/>
<evidence type="ECO:0000256" key="7">
    <source>
        <dbReference type="ARBA" id="ARBA00023163"/>
    </source>
</evidence>
<name>A0A8B7CE14_PHODC</name>
<dbReference type="KEGG" id="pda:103712507"/>
<feature type="compositionally biased region" description="Polar residues" evidence="11">
    <location>
        <begin position="306"/>
        <end position="320"/>
    </location>
</feature>
<evidence type="ECO:0000256" key="4">
    <source>
        <dbReference type="ARBA" id="ARBA00023015"/>
    </source>
</evidence>
<feature type="compositionally biased region" description="Low complexity" evidence="11">
    <location>
        <begin position="147"/>
        <end position="162"/>
    </location>
</feature>
<comment type="subcellular location">
    <subcellularLocation>
        <location evidence="1">Nucleus</location>
    </subcellularLocation>
</comment>
<keyword evidence="3" id="KW-0597">Phosphoprotein</keyword>
<keyword evidence="10" id="KW-0175">Coiled coil</keyword>
<reference evidence="13" key="1">
    <citation type="journal article" date="2019" name="Nat. Commun.">
        <title>Genome-wide association mapping of date palm fruit traits.</title>
        <authorList>
            <person name="Hazzouri K.M."/>
            <person name="Gros-Balthazard M."/>
            <person name="Flowers J.M."/>
            <person name="Copetti D."/>
            <person name="Lemansour A."/>
            <person name="Lebrun M."/>
            <person name="Masmoudi K."/>
            <person name="Ferrand S."/>
            <person name="Dhar M.I."/>
            <person name="Fresquez Z.A."/>
            <person name="Rosas U."/>
            <person name="Zhang J."/>
            <person name="Talag J."/>
            <person name="Lee S."/>
            <person name="Kudrna D."/>
            <person name="Powell R.F."/>
            <person name="Leitch I.J."/>
            <person name="Krueger R.R."/>
            <person name="Wing R.A."/>
            <person name="Amiri K.M.A."/>
            <person name="Purugganan M.D."/>
        </authorList>
    </citation>
    <scope>NUCLEOTIDE SEQUENCE [LARGE SCALE GENOMIC DNA]</scope>
    <source>
        <strain evidence="13">cv. Khalas</strain>
    </source>
</reference>
<dbReference type="GO" id="GO:0005634">
    <property type="term" value="C:nucleus"/>
    <property type="evidence" value="ECO:0007669"/>
    <property type="project" value="UniProtKB-SubCell"/>
</dbReference>
<feature type="compositionally biased region" description="Low complexity" evidence="11">
    <location>
        <begin position="10"/>
        <end position="23"/>
    </location>
</feature>
<evidence type="ECO:0000256" key="11">
    <source>
        <dbReference type="SAM" id="MobiDB-lite"/>
    </source>
</evidence>
<dbReference type="PRINTS" id="PR00056">
    <property type="entry name" value="HSFDOMAIN"/>
</dbReference>
<evidence type="ECO:0000256" key="5">
    <source>
        <dbReference type="ARBA" id="ARBA00023016"/>
    </source>
</evidence>
<evidence type="ECO:0000256" key="2">
    <source>
        <dbReference type="ARBA" id="ARBA00011233"/>
    </source>
</evidence>
<organism evidence="13 14">
    <name type="scientific">Phoenix dactylifera</name>
    <name type="common">Date palm</name>
    <dbReference type="NCBI Taxonomy" id="42345"/>
    <lineage>
        <taxon>Eukaryota</taxon>
        <taxon>Viridiplantae</taxon>
        <taxon>Streptophyta</taxon>
        <taxon>Embryophyta</taxon>
        <taxon>Tracheophyta</taxon>
        <taxon>Spermatophyta</taxon>
        <taxon>Magnoliopsida</taxon>
        <taxon>Liliopsida</taxon>
        <taxon>Arecaceae</taxon>
        <taxon>Coryphoideae</taxon>
        <taxon>Phoeniceae</taxon>
        <taxon>Phoenix</taxon>
    </lineage>
</organism>
<proteinExistence type="inferred from homology"/>
<keyword evidence="5" id="KW-0346">Stress response</keyword>
<evidence type="ECO:0000256" key="10">
    <source>
        <dbReference type="SAM" id="Coils"/>
    </source>
</evidence>
<dbReference type="GO" id="GO:0000978">
    <property type="term" value="F:RNA polymerase II cis-regulatory region sequence-specific DNA binding"/>
    <property type="evidence" value="ECO:0007669"/>
    <property type="project" value="TreeGrafter"/>
</dbReference>
<dbReference type="Gene3D" id="1.10.10.10">
    <property type="entry name" value="Winged helix-like DNA-binding domain superfamily/Winged helix DNA-binding domain"/>
    <property type="match status" value="1"/>
</dbReference>